<evidence type="ECO:0000313" key="2">
    <source>
        <dbReference type="Proteomes" id="UP001218188"/>
    </source>
</evidence>
<sequence>MDINATILIPCYQFGPSAIGNNSLSQLSEGAVIKFLSPLALIHSVLSLLLERVDAAITSATETRSPFILEGAGVDVVARASAYAVVFGFTGLVLPFYRELLYREGCASEVQNQRTRDRLRLLRVQAHEMAVNV</sequence>
<protein>
    <submittedName>
        <fullName evidence="1">Uncharacterized protein</fullName>
    </submittedName>
</protein>
<dbReference type="EMBL" id="JARJCM010000070">
    <property type="protein sequence ID" value="KAJ7032820.1"/>
    <property type="molecule type" value="Genomic_DNA"/>
</dbReference>
<keyword evidence="2" id="KW-1185">Reference proteome</keyword>
<evidence type="ECO:0000313" key="1">
    <source>
        <dbReference type="EMBL" id="KAJ7032820.1"/>
    </source>
</evidence>
<dbReference type="AlphaFoldDB" id="A0AAD6SSH1"/>
<organism evidence="1 2">
    <name type="scientific">Mycena alexandri</name>
    <dbReference type="NCBI Taxonomy" id="1745969"/>
    <lineage>
        <taxon>Eukaryota</taxon>
        <taxon>Fungi</taxon>
        <taxon>Dikarya</taxon>
        <taxon>Basidiomycota</taxon>
        <taxon>Agaricomycotina</taxon>
        <taxon>Agaricomycetes</taxon>
        <taxon>Agaricomycetidae</taxon>
        <taxon>Agaricales</taxon>
        <taxon>Marasmiineae</taxon>
        <taxon>Mycenaceae</taxon>
        <taxon>Mycena</taxon>
    </lineage>
</organism>
<proteinExistence type="predicted"/>
<reference evidence="1" key="1">
    <citation type="submission" date="2023-03" db="EMBL/GenBank/DDBJ databases">
        <title>Massive genome expansion in bonnet fungi (Mycena s.s.) driven by repeated elements and novel gene families across ecological guilds.</title>
        <authorList>
            <consortium name="Lawrence Berkeley National Laboratory"/>
            <person name="Harder C.B."/>
            <person name="Miyauchi S."/>
            <person name="Viragh M."/>
            <person name="Kuo A."/>
            <person name="Thoen E."/>
            <person name="Andreopoulos B."/>
            <person name="Lu D."/>
            <person name="Skrede I."/>
            <person name="Drula E."/>
            <person name="Henrissat B."/>
            <person name="Morin E."/>
            <person name="Kohler A."/>
            <person name="Barry K."/>
            <person name="LaButti K."/>
            <person name="Morin E."/>
            <person name="Salamov A."/>
            <person name="Lipzen A."/>
            <person name="Mereny Z."/>
            <person name="Hegedus B."/>
            <person name="Baldrian P."/>
            <person name="Stursova M."/>
            <person name="Weitz H."/>
            <person name="Taylor A."/>
            <person name="Grigoriev I.V."/>
            <person name="Nagy L.G."/>
            <person name="Martin F."/>
            <person name="Kauserud H."/>
        </authorList>
    </citation>
    <scope>NUCLEOTIDE SEQUENCE</scope>
    <source>
        <strain evidence="1">CBHHK200</strain>
    </source>
</reference>
<name>A0AAD6SSH1_9AGAR</name>
<comment type="caution">
    <text evidence="1">The sequence shown here is derived from an EMBL/GenBank/DDBJ whole genome shotgun (WGS) entry which is preliminary data.</text>
</comment>
<gene>
    <name evidence="1" type="ORF">C8F04DRAFT_1396463</name>
</gene>
<feature type="non-terminal residue" evidence="1">
    <location>
        <position position="133"/>
    </location>
</feature>
<accession>A0AAD6SSH1</accession>
<dbReference type="Proteomes" id="UP001218188">
    <property type="component" value="Unassembled WGS sequence"/>
</dbReference>